<dbReference type="EMBL" id="APPN01000059">
    <property type="protein sequence ID" value="ENV34330.1"/>
    <property type="molecule type" value="Genomic_DNA"/>
</dbReference>
<protein>
    <recommendedName>
        <fullName evidence="2">Bacterial Ig domain-containing protein</fullName>
    </recommendedName>
</protein>
<dbReference type="InterPro" id="IPR019960">
    <property type="entry name" value="T1SS_VCA0849"/>
</dbReference>
<dbReference type="InterPro" id="IPR041498">
    <property type="entry name" value="Big_6"/>
</dbReference>
<dbReference type="Pfam" id="PF17936">
    <property type="entry name" value="Big_6"/>
    <property type="match status" value="4"/>
</dbReference>
<gene>
    <name evidence="3" type="ORF">F960_01649</name>
</gene>
<accession>N8ZS30</accession>
<evidence type="ECO:0000259" key="2">
    <source>
        <dbReference type="Pfam" id="PF17936"/>
    </source>
</evidence>
<dbReference type="InterPro" id="IPR011049">
    <property type="entry name" value="Serralysin-like_metalloprot_C"/>
</dbReference>
<dbReference type="PANTHER" id="PTHR45460:SF2">
    <property type="entry name" value="ALPHA 1,3 GLUCANASE, GH71 FAMILY (EUROFUNG)"/>
    <property type="match status" value="1"/>
</dbReference>
<dbReference type="InterPro" id="IPR013517">
    <property type="entry name" value="FG-GAP"/>
</dbReference>
<name>N8ZS30_9GAMM</name>
<organism evidence="3 4">
    <name type="scientific">Acinetobacter gerneri DSM 14967 = CIP 107464 = MTCC 9824</name>
    <dbReference type="NCBI Taxonomy" id="1120926"/>
    <lineage>
        <taxon>Bacteria</taxon>
        <taxon>Pseudomonadati</taxon>
        <taxon>Pseudomonadota</taxon>
        <taxon>Gammaproteobacteria</taxon>
        <taxon>Moraxellales</taxon>
        <taxon>Moraxellaceae</taxon>
        <taxon>Acinetobacter</taxon>
    </lineage>
</organism>
<dbReference type="InterPro" id="IPR013783">
    <property type="entry name" value="Ig-like_fold"/>
</dbReference>
<dbReference type="NCBIfam" id="NF033510">
    <property type="entry name" value="Ca_tandemer"/>
    <property type="match status" value="4"/>
</dbReference>
<feature type="domain" description="Bacterial Ig" evidence="2">
    <location>
        <begin position="110"/>
        <end position="182"/>
    </location>
</feature>
<feature type="non-terminal residue" evidence="3">
    <location>
        <position position="1"/>
    </location>
</feature>
<dbReference type="RefSeq" id="WP_004861266.1">
    <property type="nucleotide sequence ID" value="NZ_KB849542.1"/>
</dbReference>
<dbReference type="Gene3D" id="2.60.40.10">
    <property type="entry name" value="Immunoglobulins"/>
    <property type="match status" value="6"/>
</dbReference>
<reference evidence="3 4" key="1">
    <citation type="submission" date="2013-02" db="EMBL/GenBank/DDBJ databases">
        <title>The Genome Sequence of Acinetobacter gerneri CIP 107464.</title>
        <authorList>
            <consortium name="The Broad Institute Genome Sequencing Platform"/>
            <consortium name="The Broad Institute Genome Sequencing Center for Infectious Disease"/>
            <person name="Cerqueira G."/>
            <person name="Feldgarden M."/>
            <person name="Courvalin P."/>
            <person name="Perichon B."/>
            <person name="Grillot-Courvalin C."/>
            <person name="Clermont D."/>
            <person name="Rocha E."/>
            <person name="Yoon E.-J."/>
            <person name="Nemec A."/>
            <person name="Walker B."/>
            <person name="Young S.K."/>
            <person name="Zeng Q."/>
            <person name="Gargeya S."/>
            <person name="Fitzgerald M."/>
            <person name="Haas B."/>
            <person name="Abouelleil A."/>
            <person name="Alvarado L."/>
            <person name="Arachchi H.M."/>
            <person name="Berlin A.M."/>
            <person name="Chapman S.B."/>
            <person name="Dewar J."/>
            <person name="Goldberg J."/>
            <person name="Griggs A."/>
            <person name="Gujja S."/>
            <person name="Hansen M."/>
            <person name="Howarth C."/>
            <person name="Imamovic A."/>
            <person name="Larimer J."/>
            <person name="McCowan C."/>
            <person name="Murphy C."/>
            <person name="Neiman D."/>
            <person name="Pearson M."/>
            <person name="Priest M."/>
            <person name="Roberts A."/>
            <person name="Saif S."/>
            <person name="Shea T."/>
            <person name="Sisk P."/>
            <person name="Sykes S."/>
            <person name="Wortman J."/>
            <person name="Nusbaum C."/>
            <person name="Birren B."/>
        </authorList>
    </citation>
    <scope>NUCLEOTIDE SEQUENCE [LARGE SCALE GENOMIC DNA]</scope>
    <source>
        <strain evidence="3 4">CIP 107464</strain>
    </source>
</reference>
<dbReference type="InterPro" id="IPR028994">
    <property type="entry name" value="Integrin_alpha_N"/>
</dbReference>
<evidence type="ECO:0000256" key="1">
    <source>
        <dbReference type="ARBA" id="ARBA00022729"/>
    </source>
</evidence>
<keyword evidence="4" id="KW-1185">Reference proteome</keyword>
<dbReference type="SUPFAM" id="SSF69318">
    <property type="entry name" value="Integrin alpha N-terminal domain"/>
    <property type="match status" value="1"/>
</dbReference>
<feature type="domain" description="Bacterial Ig" evidence="2">
    <location>
        <begin position="200"/>
        <end position="263"/>
    </location>
</feature>
<evidence type="ECO:0000313" key="4">
    <source>
        <dbReference type="Proteomes" id="UP000013117"/>
    </source>
</evidence>
<dbReference type="PANTHER" id="PTHR45460">
    <property type="entry name" value="SIMILAR TO CYSTEINE PROTEINASE"/>
    <property type="match status" value="1"/>
</dbReference>
<dbReference type="Pfam" id="PF13517">
    <property type="entry name" value="FG-GAP_3"/>
    <property type="match status" value="1"/>
</dbReference>
<dbReference type="GeneID" id="84209021"/>
<dbReference type="PATRIC" id="fig|1120926.3.peg.1585"/>
<feature type="domain" description="Bacterial Ig" evidence="2">
    <location>
        <begin position="29"/>
        <end position="103"/>
    </location>
</feature>
<feature type="domain" description="Bacterial Ig" evidence="2">
    <location>
        <begin position="272"/>
        <end position="348"/>
    </location>
</feature>
<dbReference type="HOGENOM" id="CLU_263652_0_0_6"/>
<evidence type="ECO:0000313" key="3">
    <source>
        <dbReference type="EMBL" id="ENV34330.1"/>
    </source>
</evidence>
<sequence length="1370" mass="141735">YGETGKLTATDTAGNIGPSVTTDKADTVAPLAPSVEQNNAVSLSGTSEANAVITLDLGNGTTLTTTANSQGKWSFVPNPIADGETATLTATDVAGNIGLSITTDKADTVAPLAPSVDLNNAAGLVGTSEANAVITLDLGHGNTLTTTADSQGKWSFAPNPIENDETATLTATDAAGNIGAETITEKADTVAPLVPVVDLNNAASLSGTSEANTLITLDLGNGHTLTTTADENGLWSFKPNPLADGTSGAVTAMDAAGNESSVKLTGVADTVAPTAPIIKNNSVAELAGRAEPDSVVTVKDIHGNTVTTITDSTGKWSVTMPGLSEGDMLSVTATDVAGNVSEPTLVNVVTVSEVYATIDSYTDNVGAFVGDFLSGTSTDDTSPVLNGTLSALLENGQVLRIYAGTTLMGTATIDGKNWSCALSNLADATYTFTAVIESDTGISGTPSDPFTLIVDTVSPTTTTTIAFHDDVGAVQGDFTGTGTVTDDRQIQLSGKLSDTLFVDEKVLIYNGTTLLGFAKVSGTEWTFDVTDLLKNGVNYTFTAVVADTTGNTASKASVNLTVALNVGIQGQTTADTTPLLTGTINFDMLTATEHLNVIVNGVTYSSLTGAVVLDLANHKWYVQIPDANILTAKTYTVTAQVVKTDDGSVVSSLANAPLIIQTTADVAPTTSSWATTANPGSSTNNTISYALNTDGLWTIVANHQVYNSTSISNYTHYATLTTSHGTTVSVAGLDFNRSGLLSIASTDTSYSNSTQSFYTNTGSGYALSQLNMGTTIYYGGVVVYDKTGDGYLDLAYGDGGHDSMTFIANTNGVLAPDGTGGRAGMANYNSGREISGVDINNDGTIDIAQHATQAGAYGLTVINNNGTSLSVGQSIANVFANATHESTTDSASLTWADFNGDGYMDLYLSTGYNNTIGGIYYNNAGKLSSTISTVGSTASAGYLSVALDWNHDGMMDLVKFTTYGTAQTATLFTNLNSGTNWNTGLLRSGLVNVTGIAALDYDWDGAVDLMVSQANGSIALIHNEQAIAKGTAMHLRIVDSEGINVYYGNTVQLYDSKGRLVASQIINPQSGIGSNDASAIVNFYGLDPNETYSATIVKMNKGVSNNVTWTGLVAGDGTESYALTAVAATGIHSGTLTGTGYNDTFIADTGTYVYNGSGGWSKVSGFGVWSATGGIDIVDYRNSTSGITIDLSKTGYQITGYNFAKFINIEGIAGTSSNDVFTNNAADNYFEGRGGNDIFNLINHGGHDTLIYKLINVTDATGGNGVDTVNGFFVGTFETAPDADRIDIQGLLNGYTASGTDGYSAKYINGVATINAGDNISKYLNVYFDGTNTHVQIDRNGAGEYTDLLVMNNIQTDLATLLANHQITIA</sequence>
<proteinExistence type="predicted"/>
<dbReference type="STRING" id="202952.GCA_000747725_00343"/>
<dbReference type="eggNOG" id="COG2911">
    <property type="taxonomic scope" value="Bacteria"/>
</dbReference>
<dbReference type="Proteomes" id="UP000013117">
    <property type="component" value="Unassembled WGS sequence"/>
</dbReference>
<comment type="caution">
    <text evidence="3">The sequence shown here is derived from an EMBL/GenBank/DDBJ whole genome shotgun (WGS) entry which is preliminary data.</text>
</comment>
<dbReference type="NCBIfam" id="TIGR03661">
    <property type="entry name" value="T1SS_VCA0849"/>
    <property type="match status" value="1"/>
</dbReference>
<keyword evidence="1" id="KW-0732">Signal</keyword>
<dbReference type="SUPFAM" id="SSF51120">
    <property type="entry name" value="beta-Roll"/>
    <property type="match status" value="1"/>
</dbReference>